<feature type="domain" description="Endonuclease/exonuclease/phosphatase" evidence="1">
    <location>
        <begin position="4"/>
        <end position="256"/>
    </location>
</feature>
<dbReference type="EMBL" id="AWQQ01000037">
    <property type="protein sequence ID" value="PHJ39068.1"/>
    <property type="molecule type" value="Genomic_DNA"/>
</dbReference>
<organism evidence="2 3">
    <name type="scientific">Desulforamulus profundi</name>
    <dbReference type="NCBI Taxonomy" id="1383067"/>
    <lineage>
        <taxon>Bacteria</taxon>
        <taxon>Bacillati</taxon>
        <taxon>Bacillota</taxon>
        <taxon>Clostridia</taxon>
        <taxon>Eubacteriales</taxon>
        <taxon>Peptococcaceae</taxon>
        <taxon>Desulforamulus</taxon>
    </lineage>
</organism>
<dbReference type="GO" id="GO:0003824">
    <property type="term" value="F:catalytic activity"/>
    <property type="evidence" value="ECO:0007669"/>
    <property type="project" value="InterPro"/>
</dbReference>
<keyword evidence="3" id="KW-1185">Reference proteome</keyword>
<evidence type="ECO:0000313" key="2">
    <source>
        <dbReference type="EMBL" id="PHJ39068.1"/>
    </source>
</evidence>
<comment type="caution">
    <text evidence="2">The sequence shown here is derived from an EMBL/GenBank/DDBJ whole genome shotgun (WGS) entry which is preliminary data.</text>
</comment>
<evidence type="ECO:0000313" key="3">
    <source>
        <dbReference type="Proteomes" id="UP000222564"/>
    </source>
</evidence>
<dbReference type="Pfam" id="PF03372">
    <property type="entry name" value="Exo_endo_phos"/>
    <property type="match status" value="1"/>
</dbReference>
<dbReference type="Gene3D" id="3.60.10.10">
    <property type="entry name" value="Endonuclease/exonuclease/phosphatase"/>
    <property type="match status" value="1"/>
</dbReference>
<evidence type="ECO:0000259" key="1">
    <source>
        <dbReference type="Pfam" id="PF03372"/>
    </source>
</evidence>
<protein>
    <recommendedName>
        <fullName evidence="1">Endonuclease/exonuclease/phosphatase domain-containing protein</fullName>
    </recommendedName>
</protein>
<gene>
    <name evidence="2" type="ORF">P378_05560</name>
</gene>
<dbReference type="InterPro" id="IPR005135">
    <property type="entry name" value="Endo/exonuclease/phosphatase"/>
</dbReference>
<name>A0A2C6MFV6_9FIRM</name>
<accession>A0A2C6MFV6</accession>
<proteinExistence type="predicted"/>
<dbReference type="SUPFAM" id="SSF56219">
    <property type="entry name" value="DNase I-like"/>
    <property type="match status" value="1"/>
</dbReference>
<reference evidence="2 3" key="1">
    <citation type="submission" date="2013-09" db="EMBL/GenBank/DDBJ databases">
        <title>Biodegradation of hydrocarbons in the deep terrestrial subsurface : characterization of a microbial consortium composed of two Desulfotomaculum species originating from a deep geological formation.</title>
        <authorList>
            <person name="Aullo T."/>
            <person name="Berlendis S."/>
            <person name="Lascourreges J.-F."/>
            <person name="Dessort D."/>
            <person name="Saint-Laurent S."/>
            <person name="Schraauwers B."/>
            <person name="Mas J."/>
            <person name="Magot M."/>
            <person name="Ranchou-Peyruse A."/>
        </authorList>
    </citation>
    <scope>NUCLEOTIDE SEQUENCE [LARGE SCALE GENOMIC DNA]</scope>
    <source>
        <strain evidence="2 3">Bs107</strain>
    </source>
</reference>
<sequence>MKVMSYNTLFGGFDGNDGKRFNAQIKLINEIKPDVLLIQEAKNFTQNGMKLMYEMENQINMRGFIAPAPHTGQNTGVFIGPGIKPLSFEVDSVHFHHAVAILKLDVPNLDQPVTVISAHLCPFGPHVRLREVYYLTNYAVADQYTLLAGDFNSVSPYDPDPVGLDNLPSHFRARYVKPDGKKVDRRTLETLYQAGFVDIAHLLEKHGDTTVPAANFTGTEFVPFRSDYILTTKALSALAVSYEVIKNPITDFASDHYPIMAVFKK</sequence>
<dbReference type="AlphaFoldDB" id="A0A2C6MFV6"/>
<dbReference type="Proteomes" id="UP000222564">
    <property type="component" value="Unassembled WGS sequence"/>
</dbReference>
<dbReference type="InterPro" id="IPR036691">
    <property type="entry name" value="Endo/exonu/phosph_ase_sf"/>
</dbReference>